<dbReference type="EMBL" id="JAUEPU010000009">
    <property type="protein sequence ID" value="KAK0499351.1"/>
    <property type="molecule type" value="Genomic_DNA"/>
</dbReference>
<keyword evidence="1" id="KW-0812">Transmembrane</keyword>
<dbReference type="AlphaFoldDB" id="A0AA39QBB6"/>
<evidence type="ECO:0000256" key="1">
    <source>
        <dbReference type="SAM" id="Phobius"/>
    </source>
</evidence>
<reference evidence="2" key="1">
    <citation type="submission" date="2023-06" db="EMBL/GenBank/DDBJ databases">
        <authorList>
            <consortium name="Lawrence Berkeley National Laboratory"/>
            <person name="Ahrendt S."/>
            <person name="Sahu N."/>
            <person name="Indic B."/>
            <person name="Wong-Bajracharya J."/>
            <person name="Merenyi Z."/>
            <person name="Ke H.-M."/>
            <person name="Monk M."/>
            <person name="Kocsube S."/>
            <person name="Drula E."/>
            <person name="Lipzen A."/>
            <person name="Balint B."/>
            <person name="Henrissat B."/>
            <person name="Andreopoulos B."/>
            <person name="Martin F.M."/>
            <person name="Harder C.B."/>
            <person name="Rigling D."/>
            <person name="Ford K.L."/>
            <person name="Foster G.D."/>
            <person name="Pangilinan J."/>
            <person name="Papanicolaou A."/>
            <person name="Barry K."/>
            <person name="LaButti K."/>
            <person name="Viragh M."/>
            <person name="Koriabine M."/>
            <person name="Yan M."/>
            <person name="Riley R."/>
            <person name="Champramary S."/>
            <person name="Plett K.L."/>
            <person name="Tsai I.J."/>
            <person name="Slot J."/>
            <person name="Sipos G."/>
            <person name="Plett J."/>
            <person name="Nagy L.G."/>
            <person name="Grigoriev I.V."/>
        </authorList>
    </citation>
    <scope>NUCLEOTIDE SEQUENCE</scope>
    <source>
        <strain evidence="2">HWK02</strain>
    </source>
</reference>
<keyword evidence="1" id="KW-1133">Transmembrane helix</keyword>
<proteinExistence type="predicted"/>
<protein>
    <submittedName>
        <fullName evidence="2">Uncharacterized protein</fullName>
    </submittedName>
</protein>
<accession>A0AA39QBB6</accession>
<evidence type="ECO:0000313" key="2">
    <source>
        <dbReference type="EMBL" id="KAK0499351.1"/>
    </source>
</evidence>
<keyword evidence="3" id="KW-1185">Reference proteome</keyword>
<dbReference type="Proteomes" id="UP001175228">
    <property type="component" value="Unassembled WGS sequence"/>
</dbReference>
<keyword evidence="1" id="KW-0472">Membrane</keyword>
<feature type="transmembrane region" description="Helical" evidence="1">
    <location>
        <begin position="123"/>
        <end position="154"/>
    </location>
</feature>
<sequence>MHQAALVPPRKVFHDDEAEPFELGMILEELERIAVADVLIIVTEELEEESDVTLNDSDVLVDVKVQKLWARVSAVGSSFGHRGTMQFKRTGIADAPQVEYPLRVGSLAESVELALRLSLFLELALLVFSGIVLVVVLSSIVVLVALPAAILVVVEDCPWTTSTKQR</sequence>
<evidence type="ECO:0000313" key="3">
    <source>
        <dbReference type="Proteomes" id="UP001175228"/>
    </source>
</evidence>
<organism evidence="2 3">
    <name type="scientific">Armillaria luteobubalina</name>
    <dbReference type="NCBI Taxonomy" id="153913"/>
    <lineage>
        <taxon>Eukaryota</taxon>
        <taxon>Fungi</taxon>
        <taxon>Dikarya</taxon>
        <taxon>Basidiomycota</taxon>
        <taxon>Agaricomycotina</taxon>
        <taxon>Agaricomycetes</taxon>
        <taxon>Agaricomycetidae</taxon>
        <taxon>Agaricales</taxon>
        <taxon>Marasmiineae</taxon>
        <taxon>Physalacriaceae</taxon>
        <taxon>Armillaria</taxon>
    </lineage>
</organism>
<comment type="caution">
    <text evidence="2">The sequence shown here is derived from an EMBL/GenBank/DDBJ whole genome shotgun (WGS) entry which is preliminary data.</text>
</comment>
<name>A0AA39QBB6_9AGAR</name>
<gene>
    <name evidence="2" type="ORF">EDD18DRAFT_1329599</name>
</gene>